<evidence type="ECO:0000313" key="2">
    <source>
        <dbReference type="EMBL" id="SEW07839.1"/>
    </source>
</evidence>
<dbReference type="RefSeq" id="WP_089890101.1">
    <property type="nucleotide sequence ID" value="NZ_FOJG01000001.1"/>
</dbReference>
<name>A0A1I0P106_9BACT</name>
<dbReference type="EMBL" id="FOJG01000001">
    <property type="protein sequence ID" value="SEW07839.1"/>
    <property type="molecule type" value="Genomic_DNA"/>
</dbReference>
<dbReference type="AlphaFoldDB" id="A0A1I0P106"/>
<accession>A0A1I0P106</accession>
<gene>
    <name evidence="2" type="ORF">SAMN04488122_0496</name>
</gene>
<protein>
    <submittedName>
        <fullName evidence="2">Uncharacterized protein</fullName>
    </submittedName>
</protein>
<sequence>MTISEHIHTLHQHLASLGLQPVPQTGDANQPEVFKVCFLNKYEMQRWKELQAQQQESETNHTIFPDHPLKDAV</sequence>
<evidence type="ECO:0000313" key="3">
    <source>
        <dbReference type="Proteomes" id="UP000199310"/>
    </source>
</evidence>
<organism evidence="2 3">
    <name type="scientific">Chitinophaga arvensicola</name>
    <dbReference type="NCBI Taxonomy" id="29529"/>
    <lineage>
        <taxon>Bacteria</taxon>
        <taxon>Pseudomonadati</taxon>
        <taxon>Bacteroidota</taxon>
        <taxon>Chitinophagia</taxon>
        <taxon>Chitinophagales</taxon>
        <taxon>Chitinophagaceae</taxon>
        <taxon>Chitinophaga</taxon>
    </lineage>
</organism>
<keyword evidence="3" id="KW-1185">Reference proteome</keyword>
<evidence type="ECO:0000256" key="1">
    <source>
        <dbReference type="SAM" id="MobiDB-lite"/>
    </source>
</evidence>
<dbReference type="OrthoDB" id="676791at2"/>
<feature type="region of interest" description="Disordered" evidence="1">
    <location>
        <begin position="52"/>
        <end position="73"/>
    </location>
</feature>
<dbReference type="Proteomes" id="UP000199310">
    <property type="component" value="Unassembled WGS sequence"/>
</dbReference>
<proteinExistence type="predicted"/>
<feature type="compositionally biased region" description="Polar residues" evidence="1">
    <location>
        <begin position="52"/>
        <end position="62"/>
    </location>
</feature>
<reference evidence="3" key="1">
    <citation type="submission" date="2016-10" db="EMBL/GenBank/DDBJ databases">
        <authorList>
            <person name="Varghese N."/>
            <person name="Submissions S."/>
        </authorList>
    </citation>
    <scope>NUCLEOTIDE SEQUENCE [LARGE SCALE GENOMIC DNA]</scope>
    <source>
        <strain evidence="3">DSM 3695</strain>
    </source>
</reference>